<proteinExistence type="predicted"/>
<dbReference type="EMBL" id="GG662644">
    <property type="protein sequence ID" value="EAR99064.1"/>
    <property type="molecule type" value="Genomic_DNA"/>
</dbReference>
<protein>
    <submittedName>
        <fullName evidence="2">Uncharacterized protein</fullName>
    </submittedName>
</protein>
<dbReference type="RefSeq" id="XP_001019309.1">
    <property type="nucleotide sequence ID" value="XM_001019309.3"/>
</dbReference>
<dbReference type="GeneID" id="7825975"/>
<evidence type="ECO:0000256" key="1">
    <source>
        <dbReference type="SAM" id="MobiDB-lite"/>
    </source>
</evidence>
<dbReference type="AlphaFoldDB" id="Q23RI4"/>
<accession>Q23RI4</accession>
<feature type="region of interest" description="Disordered" evidence="1">
    <location>
        <begin position="1"/>
        <end position="20"/>
    </location>
</feature>
<dbReference type="HOGENOM" id="CLU_2781545_0_0_1"/>
<reference evidence="3" key="1">
    <citation type="journal article" date="2006" name="PLoS Biol.">
        <title>Macronuclear genome sequence of the ciliate Tetrahymena thermophila, a model eukaryote.</title>
        <authorList>
            <person name="Eisen J.A."/>
            <person name="Coyne R.S."/>
            <person name="Wu M."/>
            <person name="Wu D."/>
            <person name="Thiagarajan M."/>
            <person name="Wortman J.R."/>
            <person name="Badger J.H."/>
            <person name="Ren Q."/>
            <person name="Amedeo P."/>
            <person name="Jones K.M."/>
            <person name="Tallon L.J."/>
            <person name="Delcher A.L."/>
            <person name="Salzberg S.L."/>
            <person name="Silva J.C."/>
            <person name="Haas B.J."/>
            <person name="Majoros W.H."/>
            <person name="Farzad M."/>
            <person name="Carlton J.M."/>
            <person name="Smith R.K. Jr."/>
            <person name="Garg J."/>
            <person name="Pearlman R.E."/>
            <person name="Karrer K.M."/>
            <person name="Sun L."/>
            <person name="Manning G."/>
            <person name="Elde N.C."/>
            <person name="Turkewitz A.P."/>
            <person name="Asai D.J."/>
            <person name="Wilkes D.E."/>
            <person name="Wang Y."/>
            <person name="Cai H."/>
            <person name="Collins K."/>
            <person name="Stewart B.A."/>
            <person name="Lee S.R."/>
            <person name="Wilamowska K."/>
            <person name="Weinberg Z."/>
            <person name="Ruzzo W.L."/>
            <person name="Wloga D."/>
            <person name="Gaertig J."/>
            <person name="Frankel J."/>
            <person name="Tsao C.-C."/>
            <person name="Gorovsky M.A."/>
            <person name="Keeling P.J."/>
            <person name="Waller R.F."/>
            <person name="Patron N.J."/>
            <person name="Cherry J.M."/>
            <person name="Stover N.A."/>
            <person name="Krieger C.J."/>
            <person name="del Toro C."/>
            <person name="Ryder H.F."/>
            <person name="Williamson S.C."/>
            <person name="Barbeau R.A."/>
            <person name="Hamilton E.P."/>
            <person name="Orias E."/>
        </authorList>
    </citation>
    <scope>NUCLEOTIDE SEQUENCE [LARGE SCALE GENOMIC DNA]</scope>
    <source>
        <strain evidence="3">SB210</strain>
    </source>
</reference>
<keyword evidence="3" id="KW-1185">Reference proteome</keyword>
<evidence type="ECO:0000313" key="3">
    <source>
        <dbReference type="Proteomes" id="UP000009168"/>
    </source>
</evidence>
<name>Q23RI4_TETTS</name>
<sequence length="69" mass="7917">MNSQQKKDPTLPADYSPKADNSDIPFYMRIAVCPAPGGQLPDMNEIRAIERKNYEEYLREQMKNPSNEA</sequence>
<gene>
    <name evidence="2" type="ORF">TTHERM_00387060</name>
</gene>
<dbReference type="KEGG" id="tet:TTHERM_00387060"/>
<dbReference type="InParanoid" id="Q23RI4"/>
<evidence type="ECO:0000313" key="2">
    <source>
        <dbReference type="EMBL" id="EAR99064.1"/>
    </source>
</evidence>
<organism evidence="2 3">
    <name type="scientific">Tetrahymena thermophila (strain SB210)</name>
    <dbReference type="NCBI Taxonomy" id="312017"/>
    <lineage>
        <taxon>Eukaryota</taxon>
        <taxon>Sar</taxon>
        <taxon>Alveolata</taxon>
        <taxon>Ciliophora</taxon>
        <taxon>Intramacronucleata</taxon>
        <taxon>Oligohymenophorea</taxon>
        <taxon>Hymenostomatida</taxon>
        <taxon>Tetrahymenina</taxon>
        <taxon>Tetrahymenidae</taxon>
        <taxon>Tetrahymena</taxon>
    </lineage>
</organism>
<dbReference type="Proteomes" id="UP000009168">
    <property type="component" value="Unassembled WGS sequence"/>
</dbReference>